<reference evidence="1 2" key="1">
    <citation type="submission" date="2024-08" db="EMBL/GenBank/DDBJ databases">
        <authorList>
            <person name="Ishaq N."/>
        </authorList>
    </citation>
    <scope>NUCLEOTIDE SEQUENCE [LARGE SCALE GENOMIC DNA]</scope>
    <source>
        <strain evidence="1 2">DSM 18651</strain>
    </source>
</reference>
<proteinExistence type="predicted"/>
<sequence length="97" mass="11246">MIEYRYPEEKIVAIYFAEILEDIKASEIIERGYVSSAEEATHLSKFFWAMIEKSAQGVEIPCEGSSEYWTEKLYNTLGGYLEEAGYEKQWDDEVDNA</sequence>
<organism evidence="1 2">
    <name type="scientific">Microbulbifer epialgicus</name>
    <dbReference type="NCBI Taxonomy" id="393907"/>
    <lineage>
        <taxon>Bacteria</taxon>
        <taxon>Pseudomonadati</taxon>
        <taxon>Pseudomonadota</taxon>
        <taxon>Gammaproteobacteria</taxon>
        <taxon>Cellvibrionales</taxon>
        <taxon>Microbulbiferaceae</taxon>
        <taxon>Microbulbifer</taxon>
    </lineage>
</organism>
<dbReference type="EMBL" id="JBGMEK010000024">
    <property type="protein sequence ID" value="MFA0811681.1"/>
    <property type="molecule type" value="Genomic_DNA"/>
</dbReference>
<dbReference type="Proteomes" id="UP001569428">
    <property type="component" value="Unassembled WGS sequence"/>
</dbReference>
<evidence type="ECO:0000313" key="2">
    <source>
        <dbReference type="Proteomes" id="UP001569428"/>
    </source>
</evidence>
<protein>
    <submittedName>
        <fullName evidence="1">Uncharacterized protein</fullName>
    </submittedName>
</protein>
<name>A0ABV4NZX4_9GAMM</name>
<evidence type="ECO:0000313" key="1">
    <source>
        <dbReference type="EMBL" id="MFA0811681.1"/>
    </source>
</evidence>
<comment type="caution">
    <text evidence="1">The sequence shown here is derived from an EMBL/GenBank/DDBJ whole genome shotgun (WGS) entry which is preliminary data.</text>
</comment>
<accession>A0ABV4NZX4</accession>
<dbReference type="RefSeq" id="WP_371839274.1">
    <property type="nucleotide sequence ID" value="NZ_JBGMEK010000024.1"/>
</dbReference>
<keyword evidence="2" id="KW-1185">Reference proteome</keyword>
<gene>
    <name evidence="1" type="ORF">ACCI49_12190</name>
</gene>